<feature type="chain" id="PRO_5016385318" evidence="1">
    <location>
        <begin position="20"/>
        <end position="457"/>
    </location>
</feature>
<keyword evidence="1" id="KW-0732">Signal</keyword>
<evidence type="ECO:0000313" key="2">
    <source>
        <dbReference type="EMBL" id="RAJ08184.1"/>
    </source>
</evidence>
<sequence>MKKLLLIVCVQLCSTVLWAQCDCEQEFKKLKSRVEESFAGFHDYVTPATQAAYEEHNRATEAMIKNVQQYPYCTYYLQKWTTFFDGNVAYNRQSATVDVLGEMVLTTAQLQALRDKDANSIEGIYNMGSHHLAVVEHPTPFGKYAVVLLDFVRSKRPVAPGSIVMLLKDTVNGYIEGLSAFLHEQRVYGKVEPGKFILQLTRDGVPFAEAMPGKEYFQGDTAIVQQLSPKTVYFAYNFIEYDRTTKLDNLMKEQWSTISQAENLIFDMRKSAYGLSLWHLVPVMADHDVVKYGSDLYASPATRTYVQAAKYKQRFTNKGIADAGNYITKANNNAWWIPADAKEVYHPVKSPVQLKHVVILVNEVNDLTARFLDVIRQSNLVTIIAAKPIPLAQYNLNGQFLLSKDAYANIYMARQTNTTVQNGILQKFITPTITLSPKEDWIKLAQQYVESLPRLQK</sequence>
<keyword evidence="3" id="KW-1185">Reference proteome</keyword>
<organism evidence="2 3">
    <name type="scientific">Chitinophaga skermanii</name>
    <dbReference type="NCBI Taxonomy" id="331697"/>
    <lineage>
        <taxon>Bacteria</taxon>
        <taxon>Pseudomonadati</taxon>
        <taxon>Bacteroidota</taxon>
        <taxon>Chitinophagia</taxon>
        <taxon>Chitinophagales</taxon>
        <taxon>Chitinophagaceae</taxon>
        <taxon>Chitinophaga</taxon>
    </lineage>
</organism>
<dbReference type="OrthoDB" id="6397760at2"/>
<evidence type="ECO:0000256" key="1">
    <source>
        <dbReference type="SAM" id="SignalP"/>
    </source>
</evidence>
<protein>
    <submittedName>
        <fullName evidence="2">Uncharacterized protein</fullName>
    </submittedName>
</protein>
<feature type="signal peptide" evidence="1">
    <location>
        <begin position="1"/>
        <end position="19"/>
    </location>
</feature>
<dbReference type="Proteomes" id="UP000249547">
    <property type="component" value="Unassembled WGS sequence"/>
</dbReference>
<proteinExistence type="predicted"/>
<evidence type="ECO:0000313" key="3">
    <source>
        <dbReference type="Proteomes" id="UP000249547"/>
    </source>
</evidence>
<reference evidence="2 3" key="1">
    <citation type="submission" date="2018-06" db="EMBL/GenBank/DDBJ databases">
        <title>Genomic Encyclopedia of Archaeal and Bacterial Type Strains, Phase II (KMG-II): from individual species to whole genera.</title>
        <authorList>
            <person name="Goeker M."/>
        </authorList>
    </citation>
    <scope>NUCLEOTIDE SEQUENCE [LARGE SCALE GENOMIC DNA]</scope>
    <source>
        <strain evidence="2 3">DSM 23857</strain>
    </source>
</reference>
<dbReference type="AlphaFoldDB" id="A0A327QWU8"/>
<gene>
    <name evidence="2" type="ORF">LX64_00831</name>
</gene>
<comment type="caution">
    <text evidence="2">The sequence shown here is derived from an EMBL/GenBank/DDBJ whole genome shotgun (WGS) entry which is preliminary data.</text>
</comment>
<dbReference type="RefSeq" id="WP_111596362.1">
    <property type="nucleotide sequence ID" value="NZ_QLLL01000002.1"/>
</dbReference>
<name>A0A327QWU8_9BACT</name>
<dbReference type="EMBL" id="QLLL01000002">
    <property type="protein sequence ID" value="RAJ08184.1"/>
    <property type="molecule type" value="Genomic_DNA"/>
</dbReference>
<accession>A0A327QWU8</accession>